<organism evidence="1 3">
    <name type="scientific">Peronospora effusa</name>
    <dbReference type="NCBI Taxonomy" id="542832"/>
    <lineage>
        <taxon>Eukaryota</taxon>
        <taxon>Sar</taxon>
        <taxon>Stramenopiles</taxon>
        <taxon>Oomycota</taxon>
        <taxon>Peronosporomycetes</taxon>
        <taxon>Peronosporales</taxon>
        <taxon>Peronosporaceae</taxon>
        <taxon>Peronospora</taxon>
    </lineage>
</organism>
<dbReference type="Proteomes" id="UP000282087">
    <property type="component" value="Unassembled WGS sequence"/>
</dbReference>
<dbReference type="Proteomes" id="UP000286097">
    <property type="component" value="Unassembled WGS sequence"/>
</dbReference>
<dbReference type="EMBL" id="QKXF01000203">
    <property type="protein sequence ID" value="RQM14436.1"/>
    <property type="molecule type" value="Genomic_DNA"/>
</dbReference>
<comment type="caution">
    <text evidence="1">The sequence shown here is derived from an EMBL/GenBank/DDBJ whole genome shotgun (WGS) entry which is preliminary data.</text>
</comment>
<evidence type="ECO:0000313" key="2">
    <source>
        <dbReference type="EMBL" id="RQM14436.1"/>
    </source>
</evidence>
<evidence type="ECO:0000313" key="3">
    <source>
        <dbReference type="Proteomes" id="UP000282087"/>
    </source>
</evidence>
<protein>
    <submittedName>
        <fullName evidence="1">Uncharacterized protein</fullName>
    </submittedName>
</protein>
<evidence type="ECO:0000313" key="4">
    <source>
        <dbReference type="Proteomes" id="UP000286097"/>
    </source>
</evidence>
<gene>
    <name evidence="2" type="ORF">DD237_005662</name>
    <name evidence="1" type="ORF">DD238_006996</name>
</gene>
<proteinExistence type="predicted"/>
<dbReference type="EMBL" id="QLLG01000384">
    <property type="protein sequence ID" value="RMX63622.1"/>
    <property type="molecule type" value="Genomic_DNA"/>
</dbReference>
<dbReference type="VEuPathDB" id="FungiDB:DD237_005662"/>
<sequence>MSCNVQKVISDQEFAEAIMSNVLQTHREMVMQFSKHYDPVDQRLTPSSAQVMNALRAESELASHFSLTPDIVLICYLDSARRLGLITCHTYHTVQVSVAVL</sequence>
<accession>A0A3M6VBH9</accession>
<keyword evidence="3" id="KW-1185">Reference proteome</keyword>
<name>A0A3M6VBH9_9STRA</name>
<dbReference type="AlphaFoldDB" id="A0A3M6VBH9"/>
<evidence type="ECO:0000313" key="1">
    <source>
        <dbReference type="EMBL" id="RMX63622.1"/>
    </source>
</evidence>
<reference evidence="3 4" key="1">
    <citation type="submission" date="2018-06" db="EMBL/GenBank/DDBJ databases">
        <title>Comparative genomics of downy mildews reveals potential adaptations to biotrophy.</title>
        <authorList>
            <person name="Fletcher K."/>
            <person name="Klosterman S.J."/>
            <person name="Derevnina L."/>
            <person name="Martin F."/>
            <person name="Koike S."/>
            <person name="Reyes Chin-Wo S."/>
            <person name="Mou B."/>
            <person name="Michelmore R."/>
        </authorList>
    </citation>
    <scope>NUCLEOTIDE SEQUENCE [LARGE SCALE GENOMIC DNA]</scope>
    <source>
        <strain evidence="2 4">R13</strain>
        <strain evidence="1 3">R14</strain>
    </source>
</reference>